<reference evidence="2 3" key="1">
    <citation type="submission" date="2020-02" db="EMBL/GenBank/DDBJ databases">
        <title>Draft genome sequence of Haematococcus lacustris strain NIES-144.</title>
        <authorList>
            <person name="Morimoto D."/>
            <person name="Nakagawa S."/>
            <person name="Yoshida T."/>
            <person name="Sawayama S."/>
        </authorList>
    </citation>
    <scope>NUCLEOTIDE SEQUENCE [LARGE SCALE GENOMIC DNA]</scope>
    <source>
        <strain evidence="2 3">NIES-144</strain>
    </source>
</reference>
<comment type="caution">
    <text evidence="2">The sequence shown here is derived from an EMBL/GenBank/DDBJ whole genome shotgun (WGS) entry which is preliminary data.</text>
</comment>
<feature type="non-terminal residue" evidence="2">
    <location>
        <position position="139"/>
    </location>
</feature>
<sequence length="139" mass="14625">MLVWALPGRGYVLDGWPRSGAAAKWMFMSVEPMTAEELAERHKDEAFARGASPSKGGKDKAKPSVKKEGGLKKGAPGSEPDVPDGFKLVPSGFLSPTHLIELSASEEELLSRMRAVEAAELEAAAAATPTVDTPPPAAK</sequence>
<protein>
    <submittedName>
        <fullName evidence="2">Uncharacterized protein</fullName>
    </submittedName>
</protein>
<proteinExistence type="predicted"/>
<gene>
    <name evidence="2" type="ORF">HaLaN_17611</name>
</gene>
<keyword evidence="3" id="KW-1185">Reference proteome</keyword>
<feature type="region of interest" description="Disordered" evidence="1">
    <location>
        <begin position="39"/>
        <end position="84"/>
    </location>
</feature>
<dbReference type="EMBL" id="BLLF01001644">
    <property type="protein sequence ID" value="GFH20483.1"/>
    <property type="molecule type" value="Genomic_DNA"/>
</dbReference>
<dbReference type="AlphaFoldDB" id="A0A699ZCZ9"/>
<name>A0A699ZCZ9_HAELA</name>
<organism evidence="2 3">
    <name type="scientific">Haematococcus lacustris</name>
    <name type="common">Green alga</name>
    <name type="synonym">Haematococcus pluvialis</name>
    <dbReference type="NCBI Taxonomy" id="44745"/>
    <lineage>
        <taxon>Eukaryota</taxon>
        <taxon>Viridiplantae</taxon>
        <taxon>Chlorophyta</taxon>
        <taxon>core chlorophytes</taxon>
        <taxon>Chlorophyceae</taxon>
        <taxon>CS clade</taxon>
        <taxon>Chlamydomonadales</taxon>
        <taxon>Haematococcaceae</taxon>
        <taxon>Haematococcus</taxon>
    </lineage>
</organism>
<dbReference type="Proteomes" id="UP000485058">
    <property type="component" value="Unassembled WGS sequence"/>
</dbReference>
<evidence type="ECO:0000313" key="3">
    <source>
        <dbReference type="Proteomes" id="UP000485058"/>
    </source>
</evidence>
<evidence type="ECO:0000313" key="2">
    <source>
        <dbReference type="EMBL" id="GFH20483.1"/>
    </source>
</evidence>
<accession>A0A699ZCZ9</accession>
<feature type="compositionally biased region" description="Basic and acidic residues" evidence="1">
    <location>
        <begin position="56"/>
        <end position="71"/>
    </location>
</feature>
<evidence type="ECO:0000256" key="1">
    <source>
        <dbReference type="SAM" id="MobiDB-lite"/>
    </source>
</evidence>